<dbReference type="GO" id="GO:0030435">
    <property type="term" value="P:sporulation resulting in formation of a cellular spore"/>
    <property type="evidence" value="ECO:0007669"/>
    <property type="project" value="InterPro"/>
</dbReference>
<dbReference type="InterPro" id="IPR011428">
    <property type="entry name" value="Spore_coat_X/V"/>
</dbReference>
<dbReference type="OrthoDB" id="2912849at2"/>
<accession>A0A0Q3WVM8</accession>
<gene>
    <name evidence="4" type="ORF">AN964_03770</name>
</gene>
<dbReference type="Pfam" id="PF07552">
    <property type="entry name" value="Coat_X"/>
    <property type="match status" value="2"/>
</dbReference>
<comment type="caution">
    <text evidence="4">The sequence shown here is derived from an EMBL/GenBank/DDBJ whole genome shotgun (WGS) entry which is preliminary data.</text>
</comment>
<keyword evidence="1" id="KW-0175">Coiled coil</keyword>
<feature type="domain" description="Spore coat protein X/V" evidence="3">
    <location>
        <begin position="28"/>
        <end position="74"/>
    </location>
</feature>
<name>A0A0Q3WVM8_9BACI</name>
<feature type="domain" description="Spore coat protein X/V" evidence="3">
    <location>
        <begin position="94"/>
        <end position="138"/>
    </location>
</feature>
<evidence type="ECO:0000313" key="4">
    <source>
        <dbReference type="EMBL" id="KQL52723.1"/>
    </source>
</evidence>
<dbReference type="EMBL" id="LJJC01000004">
    <property type="protein sequence ID" value="KQL52723.1"/>
    <property type="molecule type" value="Genomic_DNA"/>
</dbReference>
<feature type="region of interest" description="Disordered" evidence="2">
    <location>
        <begin position="1"/>
        <end position="30"/>
    </location>
</feature>
<dbReference type="RefSeq" id="WP_055738428.1">
    <property type="nucleotide sequence ID" value="NZ_JAAIWL010000055.1"/>
</dbReference>
<proteinExistence type="predicted"/>
<feature type="compositionally biased region" description="Basic and acidic residues" evidence="2">
    <location>
        <begin position="10"/>
        <end position="30"/>
    </location>
</feature>
<keyword evidence="5" id="KW-1185">Reference proteome</keyword>
<dbReference type="PATRIC" id="fig|157838.3.peg.837"/>
<reference evidence="4" key="1">
    <citation type="submission" date="2015-09" db="EMBL/GenBank/DDBJ databases">
        <title>Genome sequencing project for genomic taxonomy and phylogenomics of Bacillus-like bacteria.</title>
        <authorList>
            <person name="Liu B."/>
            <person name="Wang J."/>
            <person name="Zhu Y."/>
            <person name="Liu G."/>
            <person name="Chen Q."/>
            <person name="Chen Z."/>
            <person name="Lan J."/>
            <person name="Che J."/>
            <person name="Ge C."/>
            <person name="Shi H."/>
            <person name="Pan Z."/>
            <person name="Liu X."/>
        </authorList>
    </citation>
    <scope>NUCLEOTIDE SEQUENCE [LARGE SCALE GENOMIC DNA]</scope>
    <source>
        <strain evidence="4">LMG 18435</strain>
    </source>
</reference>
<evidence type="ECO:0000256" key="1">
    <source>
        <dbReference type="SAM" id="Coils"/>
    </source>
</evidence>
<dbReference type="Proteomes" id="UP000051888">
    <property type="component" value="Unassembled WGS sequence"/>
</dbReference>
<evidence type="ECO:0000256" key="2">
    <source>
        <dbReference type="SAM" id="MobiDB-lite"/>
    </source>
</evidence>
<evidence type="ECO:0000313" key="5">
    <source>
        <dbReference type="Proteomes" id="UP000051888"/>
    </source>
</evidence>
<feature type="coiled-coil region" evidence="1">
    <location>
        <begin position="83"/>
        <end position="113"/>
    </location>
</feature>
<protein>
    <recommendedName>
        <fullName evidence="3">Spore coat protein X/V domain-containing protein</fullName>
    </recommendedName>
</protein>
<evidence type="ECO:0000259" key="3">
    <source>
        <dbReference type="Pfam" id="PF07552"/>
    </source>
</evidence>
<dbReference type="GO" id="GO:0031160">
    <property type="term" value="C:spore wall"/>
    <property type="evidence" value="ECO:0007669"/>
    <property type="project" value="InterPro"/>
</dbReference>
<organism evidence="4 5">
    <name type="scientific">Heyndrickxia shackletonii</name>
    <dbReference type="NCBI Taxonomy" id="157838"/>
    <lineage>
        <taxon>Bacteria</taxon>
        <taxon>Bacillati</taxon>
        <taxon>Bacillota</taxon>
        <taxon>Bacilli</taxon>
        <taxon>Bacillales</taxon>
        <taxon>Bacillaceae</taxon>
        <taxon>Heyndrickxia</taxon>
    </lineage>
</organism>
<sequence>MSSHHKEKHRSKDRDRDRDRDRKKDREKYKQKILNNIDTKQKGLQGLFIRDSHNIQVTQTEIQGLILVQAALQATLEASILVLGSEDKDVKQLQKVAQNLEAAQKQYQTIVIENSEGIKVTQTEVQVEVVVQAAINLLTQLLLKSDLSS</sequence>
<dbReference type="AlphaFoldDB" id="A0A0Q3WVM8"/>